<dbReference type="EMBL" id="KZ451986">
    <property type="protein sequence ID" value="PKA54077.1"/>
    <property type="molecule type" value="Genomic_DNA"/>
</dbReference>
<gene>
    <name evidence="1" type="ORF">AXF42_Ash020996</name>
</gene>
<protein>
    <submittedName>
        <fullName evidence="1">Uncharacterized protein</fullName>
    </submittedName>
</protein>
<sequence>MAPSCADLPHRSSSLPPANDMARELILLGDRSSKLHLPQKLRFGLAVSPLLGLSVLPRTGLLK</sequence>
<dbReference type="AlphaFoldDB" id="A0A2I0AEV5"/>
<proteinExistence type="predicted"/>
<evidence type="ECO:0000313" key="2">
    <source>
        <dbReference type="Proteomes" id="UP000236161"/>
    </source>
</evidence>
<keyword evidence="2" id="KW-1185">Reference proteome</keyword>
<evidence type="ECO:0000313" key="1">
    <source>
        <dbReference type="EMBL" id="PKA54077.1"/>
    </source>
</evidence>
<name>A0A2I0AEV5_9ASPA</name>
<accession>A0A2I0AEV5</accession>
<organism evidence="1 2">
    <name type="scientific">Apostasia shenzhenica</name>
    <dbReference type="NCBI Taxonomy" id="1088818"/>
    <lineage>
        <taxon>Eukaryota</taxon>
        <taxon>Viridiplantae</taxon>
        <taxon>Streptophyta</taxon>
        <taxon>Embryophyta</taxon>
        <taxon>Tracheophyta</taxon>
        <taxon>Spermatophyta</taxon>
        <taxon>Magnoliopsida</taxon>
        <taxon>Liliopsida</taxon>
        <taxon>Asparagales</taxon>
        <taxon>Orchidaceae</taxon>
        <taxon>Apostasioideae</taxon>
        <taxon>Apostasia</taxon>
    </lineage>
</organism>
<dbReference type="Proteomes" id="UP000236161">
    <property type="component" value="Unassembled WGS sequence"/>
</dbReference>
<reference evidence="1 2" key="1">
    <citation type="journal article" date="2017" name="Nature">
        <title>The Apostasia genome and the evolution of orchids.</title>
        <authorList>
            <person name="Zhang G.Q."/>
            <person name="Liu K.W."/>
            <person name="Li Z."/>
            <person name="Lohaus R."/>
            <person name="Hsiao Y.Y."/>
            <person name="Niu S.C."/>
            <person name="Wang J.Y."/>
            <person name="Lin Y.C."/>
            <person name="Xu Q."/>
            <person name="Chen L.J."/>
            <person name="Yoshida K."/>
            <person name="Fujiwara S."/>
            <person name="Wang Z.W."/>
            <person name="Zhang Y.Q."/>
            <person name="Mitsuda N."/>
            <person name="Wang M."/>
            <person name="Liu G.H."/>
            <person name="Pecoraro L."/>
            <person name="Huang H.X."/>
            <person name="Xiao X.J."/>
            <person name="Lin M."/>
            <person name="Wu X.Y."/>
            <person name="Wu W.L."/>
            <person name="Chen Y.Y."/>
            <person name="Chang S.B."/>
            <person name="Sakamoto S."/>
            <person name="Ohme-Takagi M."/>
            <person name="Yagi M."/>
            <person name="Zeng S.J."/>
            <person name="Shen C.Y."/>
            <person name="Yeh C.M."/>
            <person name="Luo Y.B."/>
            <person name="Tsai W.C."/>
            <person name="Van de Peer Y."/>
            <person name="Liu Z.J."/>
        </authorList>
    </citation>
    <scope>NUCLEOTIDE SEQUENCE [LARGE SCALE GENOMIC DNA]</scope>
    <source>
        <strain evidence="2">cv. Shenzhen</strain>
        <tissue evidence="1">Stem</tissue>
    </source>
</reference>